<evidence type="ECO:0008006" key="4">
    <source>
        <dbReference type="Google" id="ProtNLM"/>
    </source>
</evidence>
<sequence>MLSLSTLCGAEGRWAFDECRVLAQRHSRRRSPQLPVSAPLQLPSDLQESGERIELEHGRRRYAQPSGDFSVCCPAVEERTSPKAGTRRDGSLALLYASDEFKQVFFERSCDTRGPQPLPRRRHRCAQEYSYSYAVLDISGNKVLDLIRIRSGCRCEVKRRSNRRRKKRRRDRNKRAEIRRKRRRQRGSQSQTNARNAS</sequence>
<dbReference type="AlphaFoldDB" id="A0A6A4XG43"/>
<organism evidence="2 3">
    <name type="scientific">Amphibalanus amphitrite</name>
    <name type="common">Striped barnacle</name>
    <name type="synonym">Balanus amphitrite</name>
    <dbReference type="NCBI Taxonomy" id="1232801"/>
    <lineage>
        <taxon>Eukaryota</taxon>
        <taxon>Metazoa</taxon>
        <taxon>Ecdysozoa</taxon>
        <taxon>Arthropoda</taxon>
        <taxon>Crustacea</taxon>
        <taxon>Multicrustacea</taxon>
        <taxon>Cirripedia</taxon>
        <taxon>Thoracica</taxon>
        <taxon>Thoracicalcarea</taxon>
        <taxon>Balanomorpha</taxon>
        <taxon>Balanoidea</taxon>
        <taxon>Balanidae</taxon>
        <taxon>Amphibalaninae</taxon>
        <taxon>Amphibalanus</taxon>
    </lineage>
</organism>
<dbReference type="SUPFAM" id="SSF57501">
    <property type="entry name" value="Cystine-knot cytokines"/>
    <property type="match status" value="1"/>
</dbReference>
<evidence type="ECO:0000313" key="3">
    <source>
        <dbReference type="Proteomes" id="UP000440578"/>
    </source>
</evidence>
<dbReference type="OrthoDB" id="6381819at2759"/>
<feature type="compositionally biased region" description="Polar residues" evidence="1">
    <location>
        <begin position="187"/>
        <end position="198"/>
    </location>
</feature>
<protein>
    <recommendedName>
        <fullName evidence="4">Spaetzle domain-containing protein</fullName>
    </recommendedName>
</protein>
<keyword evidence="3" id="KW-1185">Reference proteome</keyword>
<feature type="compositionally biased region" description="Basic residues" evidence="1">
    <location>
        <begin position="160"/>
        <end position="186"/>
    </location>
</feature>
<dbReference type="EMBL" id="VIIS01000030">
    <property type="protein sequence ID" value="KAF0314348.1"/>
    <property type="molecule type" value="Genomic_DNA"/>
</dbReference>
<dbReference type="Proteomes" id="UP000440578">
    <property type="component" value="Unassembled WGS sequence"/>
</dbReference>
<proteinExistence type="predicted"/>
<accession>A0A6A4XG43</accession>
<evidence type="ECO:0000256" key="1">
    <source>
        <dbReference type="SAM" id="MobiDB-lite"/>
    </source>
</evidence>
<feature type="region of interest" description="Disordered" evidence="1">
    <location>
        <begin position="158"/>
        <end position="198"/>
    </location>
</feature>
<dbReference type="Gene3D" id="2.10.90.10">
    <property type="entry name" value="Cystine-knot cytokines"/>
    <property type="match status" value="1"/>
</dbReference>
<name>A0A6A4XG43_AMPAM</name>
<comment type="caution">
    <text evidence="2">The sequence shown here is derived from an EMBL/GenBank/DDBJ whole genome shotgun (WGS) entry which is preliminary data.</text>
</comment>
<gene>
    <name evidence="2" type="ORF">FJT64_015188</name>
</gene>
<reference evidence="2 3" key="1">
    <citation type="submission" date="2019-07" db="EMBL/GenBank/DDBJ databases">
        <title>Draft genome assembly of a fouling barnacle, Amphibalanus amphitrite (Darwin, 1854): The first reference genome for Thecostraca.</title>
        <authorList>
            <person name="Kim W."/>
        </authorList>
    </citation>
    <scope>NUCLEOTIDE SEQUENCE [LARGE SCALE GENOMIC DNA]</scope>
    <source>
        <strain evidence="2">SNU_AA5</strain>
        <tissue evidence="2">Soma without cirri and trophi</tissue>
    </source>
</reference>
<evidence type="ECO:0000313" key="2">
    <source>
        <dbReference type="EMBL" id="KAF0314348.1"/>
    </source>
</evidence>
<dbReference type="InterPro" id="IPR029034">
    <property type="entry name" value="Cystine-knot_cytokine"/>
</dbReference>